<name>A0ACB8S5E7_9AGAM</name>
<reference evidence="1" key="2">
    <citation type="journal article" date="2022" name="New Phytol.">
        <title>Evolutionary transition to the ectomycorrhizal habit in the genomes of a hyperdiverse lineage of mushroom-forming fungi.</title>
        <authorList>
            <person name="Looney B."/>
            <person name="Miyauchi S."/>
            <person name="Morin E."/>
            <person name="Drula E."/>
            <person name="Courty P.E."/>
            <person name="Kohler A."/>
            <person name="Kuo A."/>
            <person name="LaButti K."/>
            <person name="Pangilinan J."/>
            <person name="Lipzen A."/>
            <person name="Riley R."/>
            <person name="Andreopoulos W."/>
            <person name="He G."/>
            <person name="Johnson J."/>
            <person name="Nolan M."/>
            <person name="Tritt A."/>
            <person name="Barry K.W."/>
            <person name="Grigoriev I.V."/>
            <person name="Nagy L.G."/>
            <person name="Hibbett D."/>
            <person name="Henrissat B."/>
            <person name="Matheny P.B."/>
            <person name="Labbe J."/>
            <person name="Martin F.M."/>
        </authorList>
    </citation>
    <scope>NUCLEOTIDE SEQUENCE</scope>
    <source>
        <strain evidence="1">FP105234-sp</strain>
    </source>
</reference>
<proteinExistence type="predicted"/>
<sequence length="1237" mass="134070">MGRVLASHPLRARPPPSPPHHRSSPRTMASRRLAISSLLCDDDDDDRPPPPAHIPPPPDPPIPPTFPLQSVVLAPHLLRPRHERAHRPQQPPHPHPHHDLAALPLSLQSAAPRRHTPSPEIAKALPTERERHAHMPRTSQDKAWADPQRVREQWMPSPPPAQAHRYDPLSADRQTRPDPPRARPYPHPYQQQQVDGVGAPTHFVPRTPPPPGPPAHARTPVALYPTMSHSPSPQSTVSLASRHPSVSPTATYTQQRVSAASPVDYYMRPPASQPSASSHPRLRRPSQSQTLPGSQAHQPSAPRFPHNPYSDPSSSSSSTSISTPSYSPPAPRSATTSISSSSFTKTLLNPAPSPVQTHAAMGGLEALVQAATVERRRLSGEKPRVHERESRGSHSLKGSPEVAFRSSPETAHRTPIQEPAPRAPPMSLFIPTEHSVTLMERSSRIPMEPSLRTPVDPPPMPNVVQERPSKRRRRSSSQAREQAGLERPVKRATVSPGLERQRPVSMASPIVERPRSLASPTMEWPRSAAGPALDVPLSTSPIADTRDRQGWPASPVVQRQWAAALVVERTHTPPAMEAPLRRASASPMGQPRTFMPSTIVERPVPAPAFPSSIVEQPRPVVVSQARAVHSTIVEQPRPVVVPQARASRSPIVGQRRYSVEERLPSPAAKVEPWVEQTLYVSAPSPAPPPKRRTSSEGSSRFQILPTTEVPHEDLPRPVPLLLPVSQVPDARDTQSPPSAPQPPKSPKRPPVFEPHKDEVEPMAAAEPLEEPMPLREPSPPPVVETLRSPTPAQLPPPPARTPTPPPAQAPARSPTPPPAQRSATPPVHAPARSATPPAPAPAHSATPPPQAPAPEVVAPEPPREATKSPSPPAVADERRLTPIRSPTPVAARSPTPPSAPLVPSEVVAPTPTPPPTVVPESVLEPVPTPPPQPVGAEPVLAPVDTGIPEAQNVVPTLPLSSPPSPAHEPSPPPRLPSPAKSEASPAPAPTVLVPADVEMDVDTELALELELAVDTPVAHTETDVDDELLSLVGDTQPRREPKPKPHAHHDKHEKVKSMALPPAAVHPSLSAMTHVKAERDSMPPPPPSVSSVREGESSGIGNGSSKVDERPALSKKKVSSSPAVRHVHFADFRRSPSRSPSSPSCRSLASNLVDRASPRASRPRQTLRTRSGTRNGRKRRRYLFLLLPLPPPGARRRLLLQRRSRRRRRSLRCGLGRRPPCQVLQPRMQIPRRRRRT</sequence>
<comment type="caution">
    <text evidence="1">The sequence shown here is derived from an EMBL/GenBank/DDBJ whole genome shotgun (WGS) entry which is preliminary data.</text>
</comment>
<dbReference type="EMBL" id="MU275850">
    <property type="protein sequence ID" value="KAI0051688.1"/>
    <property type="molecule type" value="Genomic_DNA"/>
</dbReference>
<dbReference type="Proteomes" id="UP000814033">
    <property type="component" value="Unassembled WGS sequence"/>
</dbReference>
<evidence type="ECO:0000313" key="1">
    <source>
        <dbReference type="EMBL" id="KAI0051688.1"/>
    </source>
</evidence>
<keyword evidence="2" id="KW-1185">Reference proteome</keyword>
<reference evidence="1" key="1">
    <citation type="submission" date="2021-02" db="EMBL/GenBank/DDBJ databases">
        <authorList>
            <consortium name="DOE Joint Genome Institute"/>
            <person name="Ahrendt S."/>
            <person name="Looney B.P."/>
            <person name="Miyauchi S."/>
            <person name="Morin E."/>
            <person name="Drula E."/>
            <person name="Courty P.E."/>
            <person name="Chicoki N."/>
            <person name="Fauchery L."/>
            <person name="Kohler A."/>
            <person name="Kuo A."/>
            <person name="Labutti K."/>
            <person name="Pangilinan J."/>
            <person name="Lipzen A."/>
            <person name="Riley R."/>
            <person name="Andreopoulos W."/>
            <person name="He G."/>
            <person name="Johnson J."/>
            <person name="Barry K.W."/>
            <person name="Grigoriev I.V."/>
            <person name="Nagy L."/>
            <person name="Hibbett D."/>
            <person name="Henrissat B."/>
            <person name="Matheny P.B."/>
            <person name="Labbe J."/>
            <person name="Martin F."/>
        </authorList>
    </citation>
    <scope>NUCLEOTIDE SEQUENCE</scope>
    <source>
        <strain evidence="1">FP105234-sp</strain>
    </source>
</reference>
<accession>A0ACB8S5E7</accession>
<organism evidence="1 2">
    <name type="scientific">Auriscalpium vulgare</name>
    <dbReference type="NCBI Taxonomy" id="40419"/>
    <lineage>
        <taxon>Eukaryota</taxon>
        <taxon>Fungi</taxon>
        <taxon>Dikarya</taxon>
        <taxon>Basidiomycota</taxon>
        <taxon>Agaricomycotina</taxon>
        <taxon>Agaricomycetes</taxon>
        <taxon>Russulales</taxon>
        <taxon>Auriscalpiaceae</taxon>
        <taxon>Auriscalpium</taxon>
    </lineage>
</organism>
<evidence type="ECO:0000313" key="2">
    <source>
        <dbReference type="Proteomes" id="UP000814033"/>
    </source>
</evidence>
<protein>
    <submittedName>
        <fullName evidence="1">Uncharacterized protein</fullName>
    </submittedName>
</protein>
<gene>
    <name evidence="1" type="ORF">FA95DRAFT_192412</name>
</gene>